<name>A0A2X4PJS5_9PORP</name>
<keyword evidence="2" id="KW-1185">Reference proteome</keyword>
<accession>A0A2X4PJS5</accession>
<dbReference type="Pfam" id="PF08889">
    <property type="entry name" value="WbqC"/>
    <property type="match status" value="1"/>
</dbReference>
<proteinExistence type="predicted"/>
<sequence length="219" mass="24913">MLLSTAYAPPVQYFCKLFASPLVKLEAHEHYIKQTYRSRCHIATAQGMRPLSIPVASGASSACPIREVRISDHGHWQHNHWQAIRTAYGASAFFDYLAPEIAPFYERSWTFLFDYNFEMLQTLLRLSDIDVCLELTTDFCTTLDAADPITQPSASQSFDYRFAIRPKNPPMDPYFIPACYYQTNAARTGFIPNLSILDLLFECGPETPLVLKRSIHCAD</sequence>
<reference evidence="1 2" key="1">
    <citation type="submission" date="2018-06" db="EMBL/GenBank/DDBJ databases">
        <authorList>
            <consortium name="Pathogen Informatics"/>
            <person name="Doyle S."/>
        </authorList>
    </citation>
    <scope>NUCLEOTIDE SEQUENCE [LARGE SCALE GENOMIC DNA]</scope>
    <source>
        <strain evidence="1 2">NCTC12858</strain>
    </source>
</reference>
<protein>
    <submittedName>
        <fullName evidence="1">WbqC-like protein family</fullName>
    </submittedName>
</protein>
<evidence type="ECO:0000313" key="1">
    <source>
        <dbReference type="EMBL" id="SQH72960.1"/>
    </source>
</evidence>
<evidence type="ECO:0000313" key="2">
    <source>
        <dbReference type="Proteomes" id="UP000249300"/>
    </source>
</evidence>
<dbReference type="AlphaFoldDB" id="A0A2X4PJS5"/>
<dbReference type="EMBL" id="LS483447">
    <property type="protein sequence ID" value="SQH72960.1"/>
    <property type="molecule type" value="Genomic_DNA"/>
</dbReference>
<dbReference type="RefSeq" id="WP_023940135.1">
    <property type="nucleotide sequence ID" value="NZ_LS483447.1"/>
</dbReference>
<gene>
    <name evidence="1" type="ORF">NCTC12858_00796</name>
</gene>
<dbReference type="InterPro" id="IPR014985">
    <property type="entry name" value="WbqC"/>
</dbReference>
<organism evidence="1 2">
    <name type="scientific">Porphyromonas crevioricanis</name>
    <dbReference type="NCBI Taxonomy" id="393921"/>
    <lineage>
        <taxon>Bacteria</taxon>
        <taxon>Pseudomonadati</taxon>
        <taxon>Bacteroidota</taxon>
        <taxon>Bacteroidia</taxon>
        <taxon>Bacteroidales</taxon>
        <taxon>Porphyromonadaceae</taxon>
        <taxon>Porphyromonas</taxon>
    </lineage>
</organism>
<dbReference type="KEGG" id="pcre:NCTC12858_00796"/>
<dbReference type="Proteomes" id="UP000249300">
    <property type="component" value="Chromosome 1"/>
</dbReference>